<feature type="binding site" evidence="2">
    <location>
        <position position="147"/>
    </location>
    <ligand>
        <name>Mn(2+)</name>
        <dbReference type="ChEBI" id="CHEBI:29035"/>
        <label>2</label>
    </ligand>
</feature>
<dbReference type="EMBL" id="JACMYE010000005">
    <property type="protein sequence ID" value="MBC3179157.1"/>
    <property type="molecule type" value="Genomic_DNA"/>
</dbReference>
<evidence type="ECO:0000313" key="4">
    <source>
        <dbReference type="EMBL" id="MBC3179157.1"/>
    </source>
</evidence>
<dbReference type="NCBIfam" id="TIGR01891">
    <property type="entry name" value="amidohydrolases"/>
    <property type="match status" value="1"/>
</dbReference>
<feature type="binding site" evidence="2">
    <location>
        <position position="111"/>
    </location>
    <ligand>
        <name>Mn(2+)</name>
        <dbReference type="ChEBI" id="CHEBI:29035"/>
        <label>2</label>
    </ligand>
</feature>
<dbReference type="Gene3D" id="3.30.70.360">
    <property type="match status" value="1"/>
</dbReference>
<feature type="domain" description="Peptidase M20 dimerisation" evidence="3">
    <location>
        <begin position="199"/>
        <end position="291"/>
    </location>
</feature>
<dbReference type="InterPro" id="IPR002933">
    <property type="entry name" value="Peptidase_M20"/>
</dbReference>
<name>A0A7H0K089_9CORY</name>
<dbReference type="Pfam" id="PF01546">
    <property type="entry name" value="Peptidase_M20"/>
    <property type="match status" value="1"/>
</dbReference>
<reference evidence="6 7" key="1">
    <citation type="submission" date="2020-08" db="EMBL/GenBank/DDBJ databases">
        <title>novel species in genus Corynebacterium.</title>
        <authorList>
            <person name="Zhang G."/>
        </authorList>
    </citation>
    <scope>NUCLEOTIDE SEQUENCE [LARGE SCALE GENOMIC DNA]</scope>
    <source>
        <strain evidence="6 7">zg-917</strain>
        <strain evidence="5">Zg-917</strain>
    </source>
</reference>
<accession>A0A7H0K089</accession>
<protein>
    <submittedName>
        <fullName evidence="5">Amidohydrolase</fullName>
    </submittedName>
</protein>
<evidence type="ECO:0000313" key="7">
    <source>
        <dbReference type="Proteomes" id="UP000642876"/>
    </source>
</evidence>
<dbReference type="KEGG" id="cluj:IAU68_02705"/>
<evidence type="ECO:0000313" key="6">
    <source>
        <dbReference type="Proteomes" id="UP000516235"/>
    </source>
</evidence>
<dbReference type="FunFam" id="3.30.70.360:FF:000001">
    <property type="entry name" value="N-acetyldiaminopimelate deacetylase"/>
    <property type="match status" value="1"/>
</dbReference>
<keyword evidence="7" id="KW-1185">Reference proteome</keyword>
<organism evidence="5 6">
    <name type="scientific">Corynebacterium lujinxingii</name>
    <dbReference type="NCBI Taxonomy" id="2763010"/>
    <lineage>
        <taxon>Bacteria</taxon>
        <taxon>Bacillati</taxon>
        <taxon>Actinomycetota</taxon>
        <taxon>Actinomycetes</taxon>
        <taxon>Mycobacteriales</taxon>
        <taxon>Corynebacteriaceae</taxon>
        <taxon>Corynebacterium</taxon>
    </lineage>
</organism>
<keyword evidence="1 5" id="KW-0378">Hydrolase</keyword>
<dbReference type="AlphaFoldDB" id="A0A7H0K089"/>
<dbReference type="PIRSF" id="PIRSF005962">
    <property type="entry name" value="Pept_M20D_amidohydro"/>
    <property type="match status" value="1"/>
</dbReference>
<dbReference type="PANTHER" id="PTHR11014">
    <property type="entry name" value="PEPTIDASE M20 FAMILY MEMBER"/>
    <property type="match status" value="1"/>
</dbReference>
<keyword evidence="2" id="KW-0479">Metal-binding</keyword>
<evidence type="ECO:0000313" key="5">
    <source>
        <dbReference type="EMBL" id="QNP90705.1"/>
    </source>
</evidence>
<dbReference type="GO" id="GO:0050118">
    <property type="term" value="F:N-acetyldiaminopimelate deacetylase activity"/>
    <property type="evidence" value="ECO:0007669"/>
    <property type="project" value="UniProtKB-ARBA"/>
</dbReference>
<dbReference type="Pfam" id="PF07687">
    <property type="entry name" value="M20_dimer"/>
    <property type="match status" value="1"/>
</dbReference>
<proteinExistence type="predicted"/>
<feature type="binding site" evidence="2">
    <location>
        <position position="174"/>
    </location>
    <ligand>
        <name>Mn(2+)</name>
        <dbReference type="ChEBI" id="CHEBI:29035"/>
        <label>2</label>
    </ligand>
</feature>
<dbReference type="InterPro" id="IPR011650">
    <property type="entry name" value="Peptidase_M20_dimer"/>
</dbReference>
<comment type="cofactor">
    <cofactor evidence="2">
        <name>Mn(2+)</name>
        <dbReference type="ChEBI" id="CHEBI:29035"/>
    </cofactor>
    <text evidence="2">The Mn(2+) ion enhances activity.</text>
</comment>
<dbReference type="SUPFAM" id="SSF55031">
    <property type="entry name" value="Bacterial exopeptidase dimerisation domain"/>
    <property type="match status" value="1"/>
</dbReference>
<sequence length="405" mass="43547">MSDLPILTGHLAGFEDTIAATREKREELYKWFHQHPELSMEEYATSQRIEEVLNEIGFTVTAVGKTGKVGVLENGEGPVVAFRADFDALPIAEDTGLEYSADPALNKMHACGHDMHTTALLGAAEALAKHKDLWSGTFIALFQPGEETGAGAQDMADSGLADKIVKPDVVLGQHIGPWIDNYGVGALAGPVFATCVQTKITLYGRGSHGSMPHLSVDPVVLAAKIIMSLQTIVSRGINPQDMGVVTVGAVHGGDSPNTVPDSVEIKVSTRAYTQELSDKLNKDIRRIVRGECEIAGCDREPTFEIVGGAPVFSNHQAPTNTVMAAFNEQFGDQVGDFGRLCGSEDFPTIAEAWGAPYFYWAVGSKQNIAGEPYNHSPKFAPDLDPVLDLTTRTILVGVSPWLMSR</sequence>
<evidence type="ECO:0000256" key="2">
    <source>
        <dbReference type="PIRSR" id="PIRSR005962-1"/>
    </source>
</evidence>
<dbReference type="RefSeq" id="WP_171194176.1">
    <property type="nucleotide sequence ID" value="NZ_CP061032.1"/>
</dbReference>
<gene>
    <name evidence="4" type="ORF">H7348_07510</name>
    <name evidence="5" type="ORF">IAU68_02705</name>
</gene>
<dbReference type="Proteomes" id="UP000642876">
    <property type="component" value="Unassembled WGS sequence"/>
</dbReference>
<feature type="binding site" evidence="2">
    <location>
        <position position="113"/>
    </location>
    <ligand>
        <name>Mn(2+)</name>
        <dbReference type="ChEBI" id="CHEBI:29035"/>
        <label>2</label>
    </ligand>
</feature>
<dbReference type="GO" id="GO:0019877">
    <property type="term" value="P:diaminopimelate biosynthetic process"/>
    <property type="evidence" value="ECO:0007669"/>
    <property type="project" value="UniProtKB-ARBA"/>
</dbReference>
<evidence type="ECO:0000256" key="1">
    <source>
        <dbReference type="ARBA" id="ARBA00022801"/>
    </source>
</evidence>
<evidence type="ECO:0000259" key="3">
    <source>
        <dbReference type="Pfam" id="PF07687"/>
    </source>
</evidence>
<feature type="binding site" evidence="2">
    <location>
        <position position="375"/>
    </location>
    <ligand>
        <name>Mn(2+)</name>
        <dbReference type="ChEBI" id="CHEBI:29035"/>
        <label>2</label>
    </ligand>
</feature>
<dbReference type="SUPFAM" id="SSF53187">
    <property type="entry name" value="Zn-dependent exopeptidases"/>
    <property type="match status" value="1"/>
</dbReference>
<dbReference type="GO" id="GO:0046872">
    <property type="term" value="F:metal ion binding"/>
    <property type="evidence" value="ECO:0007669"/>
    <property type="project" value="UniProtKB-KW"/>
</dbReference>
<dbReference type="EMBL" id="CP061032">
    <property type="protein sequence ID" value="QNP90705.1"/>
    <property type="molecule type" value="Genomic_DNA"/>
</dbReference>
<dbReference type="InterPro" id="IPR017439">
    <property type="entry name" value="Amidohydrolase"/>
</dbReference>
<keyword evidence="2" id="KW-0464">Manganese</keyword>
<dbReference type="Gene3D" id="3.40.630.10">
    <property type="entry name" value="Zn peptidases"/>
    <property type="match status" value="1"/>
</dbReference>
<dbReference type="PANTHER" id="PTHR11014:SF63">
    <property type="entry name" value="METALLOPEPTIDASE, PUTATIVE (AFU_ORTHOLOGUE AFUA_6G09600)-RELATED"/>
    <property type="match status" value="1"/>
</dbReference>
<dbReference type="Proteomes" id="UP000516235">
    <property type="component" value="Chromosome"/>
</dbReference>
<dbReference type="InterPro" id="IPR036264">
    <property type="entry name" value="Bact_exopeptidase_dim_dom"/>
</dbReference>